<evidence type="ECO:0000256" key="1">
    <source>
        <dbReference type="SAM" id="Phobius"/>
    </source>
</evidence>
<dbReference type="STRING" id="474960.SAMN05216180_2932"/>
<organism evidence="2 3">
    <name type="scientific">Hydrogenoanaerobacterium saccharovorans</name>
    <dbReference type="NCBI Taxonomy" id="474960"/>
    <lineage>
        <taxon>Bacteria</taxon>
        <taxon>Bacillati</taxon>
        <taxon>Bacillota</taxon>
        <taxon>Clostridia</taxon>
        <taxon>Eubacteriales</taxon>
        <taxon>Oscillospiraceae</taxon>
        <taxon>Hydrogenoanaerobacterium</taxon>
    </lineage>
</organism>
<gene>
    <name evidence="2" type="ORF">SAMN05216180_2932</name>
</gene>
<reference evidence="2 3" key="1">
    <citation type="submission" date="2016-10" db="EMBL/GenBank/DDBJ databases">
        <authorList>
            <person name="de Groot N.N."/>
        </authorList>
    </citation>
    <scope>NUCLEOTIDE SEQUENCE [LARGE SCALE GENOMIC DNA]</scope>
    <source>
        <strain evidence="2 3">CGMCC 1.5070</strain>
    </source>
</reference>
<feature type="transmembrane region" description="Helical" evidence="1">
    <location>
        <begin position="45"/>
        <end position="66"/>
    </location>
</feature>
<evidence type="ECO:0008006" key="4">
    <source>
        <dbReference type="Google" id="ProtNLM"/>
    </source>
</evidence>
<dbReference type="EMBL" id="FOCG01000005">
    <property type="protein sequence ID" value="SEN15728.1"/>
    <property type="molecule type" value="Genomic_DNA"/>
</dbReference>
<name>A0A1H8EAE5_9FIRM</name>
<feature type="transmembrane region" description="Helical" evidence="1">
    <location>
        <begin position="21"/>
        <end position="39"/>
    </location>
</feature>
<dbReference type="OrthoDB" id="1852077at2"/>
<dbReference type="Proteomes" id="UP000199158">
    <property type="component" value="Unassembled WGS sequence"/>
</dbReference>
<keyword evidence="1" id="KW-1133">Transmembrane helix</keyword>
<evidence type="ECO:0000313" key="3">
    <source>
        <dbReference type="Proteomes" id="UP000199158"/>
    </source>
</evidence>
<accession>A0A1H8EAE5</accession>
<sequence length="76" mass="8560">MKRLIGYAEEYLKIANWKDIALLKICLYAAGIMMGMALPKKFHKPAAFITTTVFTATYIPLVLKFLNVVGSHDLKN</sequence>
<keyword evidence="3" id="KW-1185">Reference proteome</keyword>
<protein>
    <recommendedName>
        <fullName evidence="4">Permease of phosphate ABC transporter</fullName>
    </recommendedName>
</protein>
<keyword evidence="1" id="KW-0812">Transmembrane</keyword>
<evidence type="ECO:0000313" key="2">
    <source>
        <dbReference type="EMBL" id="SEN15728.1"/>
    </source>
</evidence>
<proteinExistence type="predicted"/>
<dbReference type="AlphaFoldDB" id="A0A1H8EAE5"/>
<keyword evidence="1" id="KW-0472">Membrane</keyword>
<dbReference type="RefSeq" id="WP_092756521.1">
    <property type="nucleotide sequence ID" value="NZ_FOCG01000005.1"/>
</dbReference>